<evidence type="ECO:0000313" key="3">
    <source>
        <dbReference type="Proteomes" id="UP001218638"/>
    </source>
</evidence>
<protein>
    <recommendedName>
        <fullName evidence="4">Transglutaminase-like domain-containing protein</fullName>
    </recommendedName>
</protein>
<evidence type="ECO:0008006" key="4">
    <source>
        <dbReference type="Google" id="ProtNLM"/>
    </source>
</evidence>
<name>A0AAF0CPA4_9BACT</name>
<dbReference type="AlphaFoldDB" id="A0AAF0CPA4"/>
<organism evidence="2 3">
    <name type="scientific">Synoicihabitans lomoniglobus</name>
    <dbReference type="NCBI Taxonomy" id="2909285"/>
    <lineage>
        <taxon>Bacteria</taxon>
        <taxon>Pseudomonadati</taxon>
        <taxon>Verrucomicrobiota</taxon>
        <taxon>Opitutia</taxon>
        <taxon>Opitutales</taxon>
        <taxon>Opitutaceae</taxon>
        <taxon>Synoicihabitans</taxon>
    </lineage>
</organism>
<dbReference type="Gene3D" id="3.10.620.30">
    <property type="match status" value="1"/>
</dbReference>
<dbReference type="EMBL" id="CP119075">
    <property type="protein sequence ID" value="WED65750.1"/>
    <property type="molecule type" value="Genomic_DNA"/>
</dbReference>
<evidence type="ECO:0000256" key="1">
    <source>
        <dbReference type="SAM" id="MobiDB-lite"/>
    </source>
</evidence>
<proteinExistence type="predicted"/>
<evidence type="ECO:0000313" key="2">
    <source>
        <dbReference type="EMBL" id="WED65750.1"/>
    </source>
</evidence>
<dbReference type="Proteomes" id="UP001218638">
    <property type="component" value="Chromosome"/>
</dbReference>
<gene>
    <name evidence="2" type="ORF">PXH66_02680</name>
</gene>
<keyword evidence="3" id="KW-1185">Reference proteome</keyword>
<feature type="compositionally biased region" description="Polar residues" evidence="1">
    <location>
        <begin position="172"/>
        <end position="181"/>
    </location>
</feature>
<dbReference type="RefSeq" id="WP_330930280.1">
    <property type="nucleotide sequence ID" value="NZ_CP119075.1"/>
</dbReference>
<dbReference type="KEGG" id="slom:PXH66_02680"/>
<feature type="region of interest" description="Disordered" evidence="1">
    <location>
        <begin position="157"/>
        <end position="181"/>
    </location>
</feature>
<sequence>MLPCIFGLSSASGVTLPELEHLPKLTPKKFAAKFADFDYRYYREVQPAEVFLRDKVGDCDDYAVLADYILPLRGYETRLIHVRLAGRIAHAVCYVTEDNAYLDYNNRSVFFRLTKSRPTLRAIAEKVADSLDANWTTASEFSYSYESDRKTILATVARNAPPEDDPPIGRANSPQKSLRVD</sequence>
<reference evidence="2" key="1">
    <citation type="submission" date="2023-03" db="EMBL/GenBank/DDBJ databases">
        <title>Lomoglobus Profundus gen. nov., sp. nov., a novel member of the phylum Verrucomicrobia, isolated from deep-marine sediment of South China Sea.</title>
        <authorList>
            <person name="Ahmad T."/>
            <person name="Ishaq S.E."/>
            <person name="Wang F."/>
        </authorList>
    </citation>
    <scope>NUCLEOTIDE SEQUENCE</scope>
    <source>
        <strain evidence="2">LMO-M01</strain>
    </source>
</reference>
<accession>A0AAF0CPA4</accession>